<dbReference type="CDD" id="cd00052">
    <property type="entry name" value="EH"/>
    <property type="match status" value="3"/>
</dbReference>
<evidence type="ECO:0000256" key="12">
    <source>
        <dbReference type="ARBA" id="ARBA00022525"/>
    </source>
</evidence>
<evidence type="ECO:0000256" key="22">
    <source>
        <dbReference type="ARBA" id="ARBA00022837"/>
    </source>
</evidence>
<evidence type="ECO:0000256" key="4">
    <source>
        <dbReference type="ARBA" id="ARBA00004319"/>
    </source>
</evidence>
<comment type="function">
    <text evidence="33">Seems to be a constitutive component of clathrin-coated pits that is required for receptor-mediated endocytosis. Involved in endocytosis of integrin beta-1 (ITGB1) and transferrin receptor (TFR); internalization of ITGB1 as DAB2-dependent cargo but not TFR seems to require association with DAB2.</text>
</comment>
<keyword evidence="29" id="KW-0539">Nucleus</keyword>
<evidence type="ECO:0000256" key="14">
    <source>
        <dbReference type="ARBA" id="ARBA00022553"/>
    </source>
</evidence>
<dbReference type="GO" id="GO:0016197">
    <property type="term" value="P:endosomal transport"/>
    <property type="evidence" value="ECO:0007669"/>
    <property type="project" value="TreeGrafter"/>
</dbReference>
<evidence type="ECO:0000256" key="33">
    <source>
        <dbReference type="ARBA" id="ARBA00059337"/>
    </source>
</evidence>
<evidence type="ECO:0000256" key="20">
    <source>
        <dbReference type="ARBA" id="ARBA00022824"/>
    </source>
</evidence>
<evidence type="ECO:0000313" key="43">
    <source>
        <dbReference type="EMBL" id="KYO41861.1"/>
    </source>
</evidence>
<protein>
    <recommendedName>
        <fullName evidence="9">Calreticulin</fullName>
    </recommendedName>
    <alternativeName>
        <fullName evidence="35">Epidermal growth factor receptor substrate 15-like 1</fullName>
    </alternativeName>
    <alternativeName>
        <fullName evidence="36">Eps15-related protein</fullName>
    </alternativeName>
</protein>
<evidence type="ECO:0000256" key="25">
    <source>
        <dbReference type="ARBA" id="ARBA00023136"/>
    </source>
</evidence>
<dbReference type="InterPro" id="IPR002048">
    <property type="entry name" value="EF_hand_dom"/>
</dbReference>
<dbReference type="AlphaFoldDB" id="A0A151NYA8"/>
<dbReference type="PRINTS" id="PR00626">
    <property type="entry name" value="CALRETICULIN"/>
</dbReference>
<dbReference type="EMBL" id="AKHW03001549">
    <property type="protein sequence ID" value="KYO41861.1"/>
    <property type="molecule type" value="Genomic_DNA"/>
</dbReference>
<dbReference type="GO" id="GO:0009986">
    <property type="term" value="C:cell surface"/>
    <property type="evidence" value="ECO:0007669"/>
    <property type="project" value="UniProtKB-SubCell"/>
</dbReference>
<evidence type="ECO:0000256" key="18">
    <source>
        <dbReference type="ARBA" id="ARBA00022734"/>
    </source>
</evidence>
<feature type="domain" description="EH" evidence="41">
    <location>
        <begin position="624"/>
        <end position="714"/>
    </location>
</feature>
<dbReference type="FunFam" id="1.10.238.10:FF:000026">
    <property type="entry name" value="Epidermal growth factor receptor pathway substrate 15-like 1"/>
    <property type="match status" value="2"/>
</dbReference>
<proteinExistence type="inferred from homology"/>
<keyword evidence="22" id="KW-0106">Calcium</keyword>
<dbReference type="PANTHER" id="PTHR11216">
    <property type="entry name" value="EH DOMAIN"/>
    <property type="match status" value="1"/>
</dbReference>
<dbReference type="InterPro" id="IPR018159">
    <property type="entry name" value="Spectrin/alpha-actinin"/>
</dbReference>
<dbReference type="InterPro" id="IPR000261">
    <property type="entry name" value="EH_dom"/>
</dbReference>
<dbReference type="Gene3D" id="1.20.5.170">
    <property type="match status" value="1"/>
</dbReference>
<dbReference type="Gene3D" id="2.10.250.10">
    <property type="entry name" value="Calreticulin/calnexin, P domain"/>
    <property type="match status" value="1"/>
</dbReference>
<dbReference type="FunFam" id="1.10.287.1490:FF:000002">
    <property type="entry name" value="epidermal growth factor receptor substrate 15-like 1 isoform X2"/>
    <property type="match status" value="1"/>
</dbReference>
<dbReference type="PROSITE" id="PS00804">
    <property type="entry name" value="CALRETICULIN_2"/>
    <property type="match status" value="1"/>
</dbReference>
<evidence type="ECO:0000256" key="31">
    <source>
        <dbReference type="ARBA" id="ARBA00037865"/>
    </source>
</evidence>
<evidence type="ECO:0000256" key="8">
    <source>
        <dbReference type="ARBA" id="ARBA00010983"/>
    </source>
</evidence>
<organism evidence="43 44">
    <name type="scientific">Alligator mississippiensis</name>
    <name type="common">American alligator</name>
    <dbReference type="NCBI Taxonomy" id="8496"/>
    <lineage>
        <taxon>Eukaryota</taxon>
        <taxon>Metazoa</taxon>
        <taxon>Chordata</taxon>
        <taxon>Craniata</taxon>
        <taxon>Vertebrata</taxon>
        <taxon>Euteleostomi</taxon>
        <taxon>Archelosauria</taxon>
        <taxon>Archosauria</taxon>
        <taxon>Crocodylia</taxon>
        <taxon>Alligatoridae</taxon>
        <taxon>Alligatorinae</taxon>
        <taxon>Alligator</taxon>
    </lineage>
</organism>
<comment type="subcellular location">
    <subcellularLocation>
        <location evidence="2">Cell membrane</location>
        <topology evidence="2">Peripheral membrane protein</topology>
    </subcellularLocation>
    <subcellularLocation>
        <location evidence="3">Cell surface</location>
    </subcellularLocation>
    <subcellularLocation>
        <location evidence="6">Cytoplasm</location>
        <location evidence="6">Cytosol</location>
    </subcellularLocation>
    <subcellularLocation>
        <location evidence="31">Cytoplasmic vesicle</location>
        <location evidence="31">Secretory vesicle</location>
        <location evidence="31">Cortical granule</location>
    </subcellularLocation>
    <subcellularLocation>
        <location evidence="4">Endoplasmic reticulum lumen</location>
    </subcellularLocation>
    <subcellularLocation>
        <location evidence="32">Membrane</location>
        <location evidence="32">Coated pit</location>
    </subcellularLocation>
    <subcellularLocation>
        <location evidence="1">Nucleus</location>
    </subcellularLocation>
    <subcellularLocation>
        <location evidence="7">Sarcoplasmic reticulum lumen</location>
    </subcellularLocation>
    <subcellularLocation>
        <location evidence="5">Secreted</location>
        <location evidence="5">Extracellular space</location>
        <location evidence="5">Extracellular matrix</location>
    </subcellularLocation>
</comment>
<evidence type="ECO:0000256" key="34">
    <source>
        <dbReference type="ARBA" id="ARBA00065399"/>
    </source>
</evidence>
<evidence type="ECO:0000256" key="1">
    <source>
        <dbReference type="ARBA" id="ARBA00004123"/>
    </source>
</evidence>
<keyword evidence="30" id="KW-0968">Cytoplasmic vesicle</keyword>
<evidence type="ECO:0000256" key="7">
    <source>
        <dbReference type="ARBA" id="ARBA00004564"/>
    </source>
</evidence>
<dbReference type="Pfam" id="PF00262">
    <property type="entry name" value="Calreticulin"/>
    <property type="match status" value="2"/>
</dbReference>
<evidence type="ECO:0000256" key="27">
    <source>
        <dbReference type="ARBA" id="ARBA00023176"/>
    </source>
</evidence>
<dbReference type="GO" id="GO:0005829">
    <property type="term" value="C:cytosol"/>
    <property type="evidence" value="ECO:0007669"/>
    <property type="project" value="UniProtKB-SubCell"/>
</dbReference>
<feature type="compositionally biased region" description="Polar residues" evidence="39">
    <location>
        <begin position="1084"/>
        <end position="1110"/>
    </location>
</feature>
<dbReference type="Gene3D" id="2.60.120.200">
    <property type="match status" value="1"/>
</dbReference>
<keyword evidence="25" id="KW-0472">Membrane</keyword>
<dbReference type="SUPFAM" id="SSF47473">
    <property type="entry name" value="EF-hand"/>
    <property type="match status" value="3"/>
</dbReference>
<dbReference type="PROSITE" id="PS00018">
    <property type="entry name" value="EF_HAND_1"/>
    <property type="match status" value="2"/>
</dbReference>
<comment type="caution">
    <text evidence="43">The sequence shown here is derived from an EMBL/GenBank/DDBJ whole genome shotgun (WGS) entry which is preliminary data.</text>
</comment>
<dbReference type="FunFam" id="2.60.120.200:FF:000113">
    <property type="entry name" value="Calreticulin 3"/>
    <property type="match status" value="1"/>
</dbReference>
<keyword evidence="17 40" id="KW-0732">Signal</keyword>
<evidence type="ECO:0000256" key="10">
    <source>
        <dbReference type="ARBA" id="ARBA00022475"/>
    </source>
</evidence>
<keyword evidence="43" id="KW-0675">Receptor</keyword>
<dbReference type="InterPro" id="IPR011992">
    <property type="entry name" value="EF-hand-dom_pair"/>
</dbReference>
<dbReference type="InterPro" id="IPR001580">
    <property type="entry name" value="Calret/calnex"/>
</dbReference>
<dbReference type="PANTHER" id="PTHR11216:SF69">
    <property type="entry name" value="EPIDERMAL GROWTH FACTOR RECEPTOR SUBSTRATE 15-LIKE 1"/>
    <property type="match status" value="1"/>
</dbReference>
<evidence type="ECO:0000256" key="5">
    <source>
        <dbReference type="ARBA" id="ARBA00004498"/>
    </source>
</evidence>
<accession>A0A151NYA8</accession>
<evidence type="ECO:0000256" key="29">
    <source>
        <dbReference type="ARBA" id="ARBA00023242"/>
    </source>
</evidence>
<dbReference type="SMART" id="SM00054">
    <property type="entry name" value="EFh"/>
    <property type="match status" value="3"/>
</dbReference>
<dbReference type="Gene3D" id="1.10.238.10">
    <property type="entry name" value="EF-hand"/>
    <property type="match status" value="3"/>
</dbReference>
<dbReference type="GO" id="GO:0060473">
    <property type="term" value="C:cortical granule"/>
    <property type="evidence" value="ECO:0007669"/>
    <property type="project" value="UniProtKB-SubCell"/>
</dbReference>
<dbReference type="STRING" id="8496.A0A151NYA8"/>
<evidence type="ECO:0000256" key="40">
    <source>
        <dbReference type="SAM" id="SignalP"/>
    </source>
</evidence>
<keyword evidence="10" id="KW-1003">Cell membrane</keyword>
<dbReference type="InterPro" id="IPR013320">
    <property type="entry name" value="ConA-like_dom_sf"/>
</dbReference>
<evidence type="ECO:0000256" key="32">
    <source>
        <dbReference type="ARBA" id="ARBA00037878"/>
    </source>
</evidence>
<keyword evidence="27" id="KW-0168">Coated pit</keyword>
<feature type="coiled-coil region" evidence="38">
    <location>
        <begin position="735"/>
        <end position="916"/>
    </location>
</feature>
<sequence length="1267" mass="141976">MALPLLLPLRAALLGAVLGPACAAVHFREEFTDGVNWQRRWLNSQHKPDLGMFKLTAGKFYGDPVKDKGLQTCENSKFYAISSRFKPFNNKGKTLVIQYTVKHEQKIDCGGGYIKLFSSDLDQKNMSSDSPYYIMFGPDICGSETKKVHVILNYKNKLYPIKKQIRCKVDGFTHLYTLILRSDQTYKVKIDNEMVESGNLEDHWDFLPPRKINDLTVKKPQDWDDIAQIDDPNDVKPEDWDEPEYIPDTSAERSKDWNSVTDGEWRHPMIKNPLYRGEWKPRKINNPNYKGVWPHPQIDNPNYLPDLNILSYENISVIGLDIWQVRAGTIFDNFLITDDEEYAEDFGYETWGETKDPEKLSTGNPLYETYYKQVDPTYTGRVGASEAALFLKKSGLSDIILGKIWDLADPEGKGYLDKQGFFVALRLVACAQNGHDVTLSNLTLTVPLPKFHESGSPLLITPPSTESHWAVRVEEKAKFDGIFESLLPVNGLLSGDKVKPVLMNSKLPLDILGRVWDLSDIDKDGHLDKDEFAVAMHLVYRALEKEPVPSVLPPSLIPPSKRKKAPAFPGAVPVLPASPPPKDSLRSTPSHGSVNSLNSTGSLSPKHSIKQAQPSLNWVVPMSDKMRYDEIFLKTDMDMDGYVSGQEVKDIFMHSGLSQNLLAHIWALADTRQMGKLSKDQFALAMYLIQQKVSKGIDPPQVLSPDMIPPTERSTPIQDSSSSVGSGEFTGVKELDDISQEIAQLQREKYSLEQDIREKEESIRQKTCEVQELQNDLDRETSNLQELEAQKQDAQDRLDEMDQQKAKLKDMLNDVKQKCQEETQMISSLKMQIQSQESDLKSQEDDLNRAKTELNRLQQEETQLEQSIQAGKVQLETIIKSLKSTQEEINQARSKLSQLQESHQEVNKSIEQYNEALNGIHGGSMTNLADINEGIAQRERGSFGAMDDPFKNKALLFSNNTQELHSDPFQSEDPFRSDPFKGADPFKDSDPFHNDPFAEQPPASADPFGEDPFKESDPFRSSAPDDFFKKQVKSDPFTSDPFTKHPTTLSKPDPFESSDPFTSSGISSKRPDPFGTLDPFGSGAFNSNDGFADFSQMSKPTASDPFTSSFGGMGFSDDPFKSKPDTPALPPKKNVPPRPKPPSGKSTPVSQLGSADFTKPHDPFQPFGADNSDPFQSKKGFGDPFSGKDPFAPSSSSKTSKDSSLGFADFSSFGNEEQQLAWAKRESEKAEQERLARLRRQEQEDLELAIALTTLASDCRVKPPVSS</sequence>
<keyword evidence="12" id="KW-0964">Secreted</keyword>
<evidence type="ECO:0000259" key="41">
    <source>
        <dbReference type="PROSITE" id="PS50031"/>
    </source>
</evidence>
<evidence type="ECO:0000256" key="39">
    <source>
        <dbReference type="SAM" id="MobiDB-lite"/>
    </source>
</evidence>
<evidence type="ECO:0000256" key="24">
    <source>
        <dbReference type="ARBA" id="ARBA00023054"/>
    </source>
</evidence>
<keyword evidence="19" id="KW-0677">Repeat</keyword>
<keyword evidence="26 37" id="KW-1015">Disulfide bond</keyword>
<dbReference type="SUPFAM" id="SSF63887">
    <property type="entry name" value="P-domain of calnexin/calreticulin"/>
    <property type="match status" value="1"/>
</dbReference>
<evidence type="ECO:0000256" key="38">
    <source>
        <dbReference type="SAM" id="Coils"/>
    </source>
</evidence>
<evidence type="ECO:0000256" key="21">
    <source>
        <dbReference type="ARBA" id="ARBA00022833"/>
    </source>
</evidence>
<feature type="domain" description="EF-hand" evidence="42">
    <location>
        <begin position="623"/>
        <end position="658"/>
    </location>
</feature>
<dbReference type="SUPFAM" id="SSF49899">
    <property type="entry name" value="Concanavalin A-like lectins/glucanases"/>
    <property type="match status" value="1"/>
</dbReference>
<dbReference type="FunFam" id="1.10.238.10:FF:000074">
    <property type="entry name" value="epidermal growth factor receptor substrate 15 isoform X1"/>
    <property type="match status" value="1"/>
</dbReference>
<dbReference type="GO" id="GO:0005634">
    <property type="term" value="C:nucleus"/>
    <property type="evidence" value="ECO:0007669"/>
    <property type="project" value="UniProtKB-SubCell"/>
</dbReference>
<evidence type="ECO:0000259" key="42">
    <source>
        <dbReference type="PROSITE" id="PS50222"/>
    </source>
</evidence>
<feature type="compositionally biased region" description="Low complexity" evidence="39">
    <location>
        <begin position="1194"/>
        <end position="1204"/>
    </location>
</feature>
<evidence type="ECO:0000256" key="3">
    <source>
        <dbReference type="ARBA" id="ARBA00004241"/>
    </source>
</evidence>
<dbReference type="InterPro" id="IPR003903">
    <property type="entry name" value="UIM_dom"/>
</dbReference>
<dbReference type="PROSITE" id="PS50031">
    <property type="entry name" value="EH"/>
    <property type="match status" value="3"/>
</dbReference>
<dbReference type="GO" id="GO:0033018">
    <property type="term" value="C:sarcoplasmic reticulum lumen"/>
    <property type="evidence" value="ECO:0007669"/>
    <property type="project" value="UniProtKB-SubCell"/>
</dbReference>
<dbReference type="GO" id="GO:0006897">
    <property type="term" value="P:endocytosis"/>
    <property type="evidence" value="ECO:0007669"/>
    <property type="project" value="UniProtKB-KW"/>
</dbReference>
<dbReference type="GO" id="GO:0030246">
    <property type="term" value="F:carbohydrate binding"/>
    <property type="evidence" value="ECO:0007669"/>
    <property type="project" value="UniProtKB-KW"/>
</dbReference>
<reference evidence="43 44" key="1">
    <citation type="journal article" date="2012" name="Genome Biol.">
        <title>Sequencing three crocodilian genomes to illuminate the evolution of archosaurs and amniotes.</title>
        <authorList>
            <person name="St John J.A."/>
            <person name="Braun E.L."/>
            <person name="Isberg S.R."/>
            <person name="Miles L.G."/>
            <person name="Chong A.Y."/>
            <person name="Gongora J."/>
            <person name="Dalzell P."/>
            <person name="Moran C."/>
            <person name="Bed'hom B."/>
            <person name="Abzhanov A."/>
            <person name="Burgess S.C."/>
            <person name="Cooksey A.M."/>
            <person name="Castoe T.A."/>
            <person name="Crawford N.G."/>
            <person name="Densmore L.D."/>
            <person name="Drew J.C."/>
            <person name="Edwards S.V."/>
            <person name="Faircloth B.C."/>
            <person name="Fujita M.K."/>
            <person name="Greenwold M.J."/>
            <person name="Hoffmann F.G."/>
            <person name="Howard J.M."/>
            <person name="Iguchi T."/>
            <person name="Janes D.E."/>
            <person name="Khan S.Y."/>
            <person name="Kohno S."/>
            <person name="de Koning A.J."/>
            <person name="Lance S.L."/>
            <person name="McCarthy F.M."/>
            <person name="McCormack J.E."/>
            <person name="Merchant M.E."/>
            <person name="Peterson D.G."/>
            <person name="Pollock D.D."/>
            <person name="Pourmand N."/>
            <person name="Raney B.J."/>
            <person name="Roessler K.A."/>
            <person name="Sanford J.R."/>
            <person name="Sawyer R.H."/>
            <person name="Schmidt C.J."/>
            <person name="Triplett E.W."/>
            <person name="Tuberville T.D."/>
            <person name="Venegas-Anaya M."/>
            <person name="Howard J.T."/>
            <person name="Jarvis E.D."/>
            <person name="Guillette L.J.Jr."/>
            <person name="Glenn T.C."/>
            <person name="Green R.E."/>
            <person name="Ray D.A."/>
        </authorList>
    </citation>
    <scope>NUCLEOTIDE SEQUENCE [LARGE SCALE GENOMIC DNA]</scope>
    <source>
        <strain evidence="43">KSC_2009_1</strain>
    </source>
</reference>
<evidence type="ECO:0000256" key="13">
    <source>
        <dbReference type="ARBA" id="ARBA00022530"/>
    </source>
</evidence>
<evidence type="ECO:0000256" key="2">
    <source>
        <dbReference type="ARBA" id="ARBA00004202"/>
    </source>
</evidence>
<gene>
    <name evidence="43" type="primary">EPS15</name>
    <name evidence="43" type="ORF">Y1Q_0013863</name>
</gene>
<dbReference type="PROSITE" id="PS50222">
    <property type="entry name" value="EF_HAND_2"/>
    <property type="match status" value="2"/>
</dbReference>
<feature type="compositionally biased region" description="Polar residues" evidence="39">
    <location>
        <begin position="586"/>
        <end position="609"/>
    </location>
</feature>
<dbReference type="PROSITE" id="PS00803">
    <property type="entry name" value="CALRETICULIN_1"/>
    <property type="match status" value="1"/>
</dbReference>
<evidence type="ECO:0000256" key="36">
    <source>
        <dbReference type="ARBA" id="ARBA00082931"/>
    </source>
</evidence>
<feature type="domain" description="EH" evidence="41">
    <location>
        <begin position="363"/>
        <end position="447"/>
    </location>
</feature>
<evidence type="ECO:0000256" key="15">
    <source>
        <dbReference type="ARBA" id="ARBA00022583"/>
    </source>
</evidence>
<feature type="compositionally biased region" description="Polar residues" evidence="39">
    <location>
        <begin position="1036"/>
        <end position="1050"/>
    </location>
</feature>
<dbReference type="GO" id="GO:0030132">
    <property type="term" value="C:clathrin coat of coated pit"/>
    <property type="evidence" value="ECO:0007669"/>
    <property type="project" value="TreeGrafter"/>
</dbReference>
<evidence type="ECO:0000256" key="16">
    <source>
        <dbReference type="ARBA" id="ARBA00022723"/>
    </source>
</evidence>
<dbReference type="InterPro" id="IPR018247">
    <property type="entry name" value="EF_Hand_1_Ca_BS"/>
</dbReference>
<evidence type="ECO:0000313" key="44">
    <source>
        <dbReference type="Proteomes" id="UP000050525"/>
    </source>
</evidence>
<dbReference type="GO" id="GO:0051082">
    <property type="term" value="F:unfolded protein binding"/>
    <property type="evidence" value="ECO:0007669"/>
    <property type="project" value="InterPro"/>
</dbReference>
<feature type="chain" id="PRO_5007586481" description="Calreticulin" evidence="40">
    <location>
        <begin position="24"/>
        <end position="1267"/>
    </location>
</feature>
<dbReference type="SMART" id="SM00027">
    <property type="entry name" value="EH"/>
    <property type="match status" value="3"/>
</dbReference>
<keyword evidence="14" id="KW-0597">Phosphoprotein</keyword>
<keyword evidence="11" id="KW-0963">Cytoplasm</keyword>
<keyword evidence="20" id="KW-0256">Endoplasmic reticulum</keyword>
<dbReference type="PROSITE" id="PS50330">
    <property type="entry name" value="UIM"/>
    <property type="match status" value="1"/>
</dbReference>
<evidence type="ECO:0000256" key="17">
    <source>
        <dbReference type="ARBA" id="ARBA00022729"/>
    </source>
</evidence>
<evidence type="ECO:0000256" key="23">
    <source>
        <dbReference type="ARBA" id="ARBA00022990"/>
    </source>
</evidence>
<keyword evidence="28" id="KW-0143">Chaperone</keyword>
<comment type="similarity">
    <text evidence="8">Belongs to the calreticulin family.</text>
</comment>
<feature type="compositionally biased region" description="Basic and acidic residues" evidence="39">
    <location>
        <begin position="973"/>
        <end position="993"/>
    </location>
</feature>
<comment type="subunit">
    <text evidence="34">Interacts with EPS15, AGFG1/HRB and AGFG2/HRBL. Associates with the clathrin-associated adapter protein complex 2 (AP-2). Interacts with FCHO1. Interacts with FCHO2. Interacts (via EH domains) with DAB2. Interacts with UBQLN1 (via ubiquitin-like domain). Interacts with CAVIN3 (via leucine-zipper domain). Interacts with REPS2.</text>
</comment>
<feature type="region of interest" description="Disordered" evidence="39">
    <location>
        <begin position="562"/>
        <end position="609"/>
    </location>
</feature>
<evidence type="ECO:0000256" key="26">
    <source>
        <dbReference type="ARBA" id="ARBA00023157"/>
    </source>
</evidence>
<dbReference type="Pfam" id="PF12763">
    <property type="entry name" value="EH"/>
    <property type="match status" value="3"/>
</dbReference>
<evidence type="ECO:0000256" key="30">
    <source>
        <dbReference type="ARBA" id="ARBA00023329"/>
    </source>
</evidence>
<dbReference type="CDD" id="cd00176">
    <property type="entry name" value="SPEC"/>
    <property type="match status" value="1"/>
</dbReference>
<name>A0A151NYA8_ALLMI</name>
<feature type="domain" description="EF-hand" evidence="42">
    <location>
        <begin position="507"/>
        <end position="542"/>
    </location>
</feature>
<dbReference type="GO" id="GO:0045296">
    <property type="term" value="F:cadherin binding"/>
    <property type="evidence" value="ECO:0007669"/>
    <property type="project" value="TreeGrafter"/>
</dbReference>
<feature type="signal peptide" evidence="40">
    <location>
        <begin position="1"/>
        <end position="23"/>
    </location>
</feature>
<dbReference type="FunFam" id="2.60.120.200:FF:000122">
    <property type="entry name" value="Calreticulin 3"/>
    <property type="match status" value="1"/>
</dbReference>
<keyword evidence="18" id="KW-0430">Lectin</keyword>
<keyword evidence="21" id="KW-0862">Zinc</keyword>
<feature type="disulfide bond" evidence="37">
    <location>
        <begin position="109"/>
        <end position="141"/>
    </location>
</feature>
<dbReference type="GO" id="GO:0006457">
    <property type="term" value="P:protein folding"/>
    <property type="evidence" value="ECO:0007669"/>
    <property type="project" value="InterPro"/>
</dbReference>
<evidence type="ECO:0000256" key="11">
    <source>
        <dbReference type="ARBA" id="ARBA00022490"/>
    </source>
</evidence>
<keyword evidence="15" id="KW-0254">Endocytosis</keyword>
<evidence type="ECO:0000256" key="6">
    <source>
        <dbReference type="ARBA" id="ARBA00004514"/>
    </source>
</evidence>
<keyword evidence="13" id="KW-0272">Extracellular matrix</keyword>
<keyword evidence="23" id="KW-0007">Acetylation</keyword>
<evidence type="ECO:0000256" key="28">
    <source>
        <dbReference type="ARBA" id="ARBA00023186"/>
    </source>
</evidence>
<keyword evidence="24 38" id="KW-0175">Coiled coil</keyword>
<evidence type="ECO:0000256" key="35">
    <source>
        <dbReference type="ARBA" id="ARBA00069574"/>
    </source>
</evidence>
<evidence type="ECO:0000256" key="19">
    <source>
        <dbReference type="ARBA" id="ARBA00022737"/>
    </source>
</evidence>
<feature type="region of interest" description="Disordered" evidence="39">
    <location>
        <begin position="964"/>
        <end position="1210"/>
    </location>
</feature>
<dbReference type="SUPFAM" id="SSF57997">
    <property type="entry name" value="Tropomyosin"/>
    <property type="match status" value="1"/>
</dbReference>
<evidence type="ECO:0000256" key="9">
    <source>
        <dbReference type="ARBA" id="ARBA00015837"/>
    </source>
</evidence>
<dbReference type="InterPro" id="IPR009033">
    <property type="entry name" value="Calreticulin/calnexin_P_dom_sf"/>
</dbReference>
<dbReference type="Proteomes" id="UP000050525">
    <property type="component" value="Unassembled WGS sequence"/>
</dbReference>
<dbReference type="InterPro" id="IPR018124">
    <property type="entry name" value="Calret/calnex_CS"/>
</dbReference>
<dbReference type="FunFam" id="2.10.250.10:FF:000002">
    <property type="entry name" value="Calreticulin"/>
    <property type="match status" value="1"/>
</dbReference>
<feature type="domain" description="EH" evidence="41">
    <location>
        <begin position="475"/>
        <end position="563"/>
    </location>
</feature>
<evidence type="ECO:0000256" key="37">
    <source>
        <dbReference type="PIRSR" id="PIRSR601580-3"/>
    </source>
</evidence>
<feature type="compositionally biased region" description="Pro residues" evidence="39">
    <location>
        <begin position="1127"/>
        <end position="1142"/>
    </location>
</feature>
<dbReference type="GO" id="GO:0005509">
    <property type="term" value="F:calcium ion binding"/>
    <property type="evidence" value="ECO:0007669"/>
    <property type="project" value="InterPro"/>
</dbReference>
<keyword evidence="44" id="KW-1185">Reference proteome</keyword>
<keyword evidence="16" id="KW-0479">Metal-binding</keyword>